<dbReference type="PANTHER" id="PTHR23076">
    <property type="entry name" value="METALLOPROTEASE M41 FTSH"/>
    <property type="match status" value="1"/>
</dbReference>
<organism evidence="4 5">
    <name type="scientific">Candidatus Borkfalkia faecipullorum</name>
    <dbReference type="NCBI Taxonomy" id="2838510"/>
    <lineage>
        <taxon>Bacteria</taxon>
        <taxon>Bacillati</taxon>
        <taxon>Bacillota</taxon>
        <taxon>Clostridia</taxon>
        <taxon>Christensenellales</taxon>
        <taxon>Christensenellaceae</taxon>
        <taxon>Candidatus Borkfalkia</taxon>
    </lineage>
</organism>
<protein>
    <submittedName>
        <fullName evidence="4">AAA family ATPase</fullName>
    </submittedName>
</protein>
<evidence type="ECO:0000256" key="2">
    <source>
        <dbReference type="SAM" id="MobiDB-lite"/>
    </source>
</evidence>
<evidence type="ECO:0000313" key="4">
    <source>
        <dbReference type="EMBL" id="HIX07437.1"/>
    </source>
</evidence>
<evidence type="ECO:0000256" key="1">
    <source>
        <dbReference type="SAM" id="Coils"/>
    </source>
</evidence>
<dbReference type="SMART" id="SM00382">
    <property type="entry name" value="AAA"/>
    <property type="match status" value="2"/>
</dbReference>
<sequence length="1140" mass="126857">MALKYSNVLTDILKKAEAVYSAAETDITSYIFCAAVFAYLDDTDGNQLTAEEDKQEYSRLCELAKKCNGTFTELRERLQEKISPDRDTMGIIMYRKYLTKSGIRHMLEDGVPHADDLFADLMSEFPLRGVLTGEQPPKNEPQSSQEDGARPPFSFVFERNGQEEEEEEEEEEGEESVKEEKTAVRESMTALADRVMNIRKRLSERVFGQQEAISTFVSGYFQSVVMSHGQQSLTKPQATFLFAGPPGVGKTFLAEQAAQFLGLPYKRFDMSEFSSEFSNIDLAGRDRGYREPCRGSLTGYVQEHPSCVLLFDEVEKAHRKVIYLFLQILDAGRLRDNFLDQEIDFSKTVIIFTTNAGRKLYEDTENAGGASRKAILEALAKDVNPLNNAPYFPPELCSRFASGNVVMFNSLRVDSLLRIISGELTKNRERISSAYGMECKIGANVPSAILYAEGAHADARTVKSRAASFLNRELYELFRLLLERGGGASPQSVVFDVKLPKDNQKICSLFAASEPPEVLLFTDAVRTGFRPNGFVLHKTADPEEAKKLLGERDISLVLCDLLCGREEEEDVLHLEDVHSEGKKLLEHVLEKEDAEVCLWETDARTVSDEEMQSFYKAGVFGKVSFVRGQKRTVSQTILGLCEEIYRRKSILRLGRESKVLRYNSVQTLSQNGNTAYVNLSDMKLVPVYDSDDGKLILSAVDKPDIRFSDVIGAQDAKDELAYFVRYLKDPARYMRSGVKAPKGVLLYGPPGTGKTLLAKAMAGESDVTFLQAEGNQFLKRFVGDGPQAVHDIFRTARKYAPSILFVDEIDAIGKRRSGTDLTGAASDVLTAFLTEMDGFRSNAKKPVFVLAATNFETDGDSARSLDPALLRRFDRRICVDLPNREERELFLKRRMESNAAIRVSQEQAENIAMRSAGMSLAALDSVVELALRNAIKSENLLVDDAILEEAFESYCSGAEKKWDADLLERTARHEAGHALVCLSTGEKPAYLTIVARDNHGGYMQYADSDGKELYTKEELLGKIRTSLGGRAAEVVCYGEEGGLSTGASGDLRSATALAGRLIASYGMDEEFGLAVFDVQSADGAFGQELRGRIRSILAEQFERAKQFLTEHRQQLEKLAQALLEKNHLKGEEVEKIVGNV</sequence>
<dbReference type="PANTHER" id="PTHR23076:SF97">
    <property type="entry name" value="ATP-DEPENDENT ZINC METALLOPROTEASE YME1L1"/>
    <property type="match status" value="1"/>
</dbReference>
<dbReference type="Pfam" id="PF07724">
    <property type="entry name" value="AAA_2"/>
    <property type="match status" value="1"/>
</dbReference>
<dbReference type="Gene3D" id="3.40.50.300">
    <property type="entry name" value="P-loop containing nucleotide triphosphate hydrolases"/>
    <property type="match status" value="2"/>
</dbReference>
<dbReference type="InterPro" id="IPR037219">
    <property type="entry name" value="Peptidase_M41-like"/>
</dbReference>
<dbReference type="InterPro" id="IPR003593">
    <property type="entry name" value="AAA+_ATPase"/>
</dbReference>
<accession>A0A9D2AG18</accession>
<dbReference type="GO" id="GO:0006508">
    <property type="term" value="P:proteolysis"/>
    <property type="evidence" value="ECO:0007669"/>
    <property type="project" value="InterPro"/>
</dbReference>
<dbReference type="Gene3D" id="1.20.58.760">
    <property type="entry name" value="Peptidase M41"/>
    <property type="match status" value="1"/>
</dbReference>
<evidence type="ECO:0000259" key="3">
    <source>
        <dbReference type="SMART" id="SM00382"/>
    </source>
</evidence>
<dbReference type="GO" id="GO:0005886">
    <property type="term" value="C:plasma membrane"/>
    <property type="evidence" value="ECO:0007669"/>
    <property type="project" value="TreeGrafter"/>
</dbReference>
<reference evidence="4" key="2">
    <citation type="submission" date="2021-04" db="EMBL/GenBank/DDBJ databases">
        <authorList>
            <person name="Gilroy R."/>
        </authorList>
    </citation>
    <scope>NUCLEOTIDE SEQUENCE</scope>
    <source>
        <strain evidence="4">811</strain>
    </source>
</reference>
<dbReference type="FunFam" id="3.40.50.300:FF:002568">
    <property type="entry name" value="Cell division protein (FtsH)"/>
    <property type="match status" value="1"/>
</dbReference>
<comment type="caution">
    <text evidence="4">The sequence shown here is derived from an EMBL/GenBank/DDBJ whole genome shotgun (WGS) entry which is preliminary data.</text>
</comment>
<dbReference type="GO" id="GO:0005524">
    <property type="term" value="F:ATP binding"/>
    <property type="evidence" value="ECO:0007669"/>
    <property type="project" value="InterPro"/>
</dbReference>
<dbReference type="SUPFAM" id="SSF52540">
    <property type="entry name" value="P-loop containing nucleoside triphosphate hydrolases"/>
    <property type="match status" value="2"/>
</dbReference>
<dbReference type="GO" id="GO:0016887">
    <property type="term" value="F:ATP hydrolysis activity"/>
    <property type="evidence" value="ECO:0007669"/>
    <property type="project" value="InterPro"/>
</dbReference>
<dbReference type="Proteomes" id="UP000824204">
    <property type="component" value="Unassembled WGS sequence"/>
</dbReference>
<dbReference type="GO" id="GO:0030163">
    <property type="term" value="P:protein catabolic process"/>
    <property type="evidence" value="ECO:0007669"/>
    <property type="project" value="TreeGrafter"/>
</dbReference>
<evidence type="ECO:0000313" key="5">
    <source>
        <dbReference type="Proteomes" id="UP000824204"/>
    </source>
</evidence>
<feature type="domain" description="AAA+ ATPase" evidence="3">
    <location>
        <begin position="236"/>
        <end position="390"/>
    </location>
</feature>
<dbReference type="GO" id="GO:0004222">
    <property type="term" value="F:metalloendopeptidase activity"/>
    <property type="evidence" value="ECO:0007669"/>
    <property type="project" value="InterPro"/>
</dbReference>
<keyword evidence="1" id="KW-0175">Coiled coil</keyword>
<name>A0A9D2AG18_9FIRM</name>
<dbReference type="InterPro" id="IPR000642">
    <property type="entry name" value="Peptidase_M41"/>
</dbReference>
<dbReference type="Gene3D" id="1.10.8.60">
    <property type="match status" value="1"/>
</dbReference>
<dbReference type="InterPro" id="IPR003959">
    <property type="entry name" value="ATPase_AAA_core"/>
</dbReference>
<dbReference type="PRINTS" id="PR00300">
    <property type="entry name" value="CLPPROTEASEA"/>
</dbReference>
<dbReference type="EMBL" id="DXFX01000042">
    <property type="protein sequence ID" value="HIX07437.1"/>
    <property type="molecule type" value="Genomic_DNA"/>
</dbReference>
<feature type="region of interest" description="Disordered" evidence="2">
    <location>
        <begin position="130"/>
        <end position="182"/>
    </location>
</feature>
<dbReference type="AlphaFoldDB" id="A0A9D2AG18"/>
<dbReference type="InterPro" id="IPR027417">
    <property type="entry name" value="P-loop_NTPase"/>
</dbReference>
<proteinExistence type="predicted"/>
<dbReference type="GO" id="GO:0004176">
    <property type="term" value="F:ATP-dependent peptidase activity"/>
    <property type="evidence" value="ECO:0007669"/>
    <property type="project" value="InterPro"/>
</dbReference>
<dbReference type="InterPro" id="IPR001270">
    <property type="entry name" value="ClpA/B"/>
</dbReference>
<gene>
    <name evidence="4" type="ORF">H9741_03125</name>
</gene>
<dbReference type="Pfam" id="PF00004">
    <property type="entry name" value="AAA"/>
    <property type="match status" value="1"/>
</dbReference>
<dbReference type="SUPFAM" id="SSF140990">
    <property type="entry name" value="FtsH protease domain-like"/>
    <property type="match status" value="1"/>
</dbReference>
<reference evidence="4" key="1">
    <citation type="journal article" date="2021" name="PeerJ">
        <title>Extensive microbial diversity within the chicken gut microbiome revealed by metagenomics and culture.</title>
        <authorList>
            <person name="Gilroy R."/>
            <person name="Ravi A."/>
            <person name="Getino M."/>
            <person name="Pursley I."/>
            <person name="Horton D.L."/>
            <person name="Alikhan N.F."/>
            <person name="Baker D."/>
            <person name="Gharbi K."/>
            <person name="Hall N."/>
            <person name="Watson M."/>
            <person name="Adriaenssens E.M."/>
            <person name="Foster-Nyarko E."/>
            <person name="Jarju S."/>
            <person name="Secka A."/>
            <person name="Antonio M."/>
            <person name="Oren A."/>
            <person name="Chaudhuri R.R."/>
            <person name="La Ragione R."/>
            <person name="Hildebrand F."/>
            <person name="Pallen M.J."/>
        </authorList>
    </citation>
    <scope>NUCLEOTIDE SEQUENCE</scope>
    <source>
        <strain evidence="4">811</strain>
    </source>
</reference>
<dbReference type="Pfam" id="PF01434">
    <property type="entry name" value="Peptidase_M41"/>
    <property type="match status" value="1"/>
</dbReference>
<feature type="compositionally biased region" description="Acidic residues" evidence="2">
    <location>
        <begin position="163"/>
        <end position="174"/>
    </location>
</feature>
<feature type="coiled-coil region" evidence="1">
    <location>
        <begin position="1098"/>
        <end position="1125"/>
    </location>
</feature>
<feature type="domain" description="AAA+ ATPase" evidence="3">
    <location>
        <begin position="740"/>
        <end position="883"/>
    </location>
</feature>